<evidence type="ECO:0000256" key="7">
    <source>
        <dbReference type="SAM" id="SignalP"/>
    </source>
</evidence>
<evidence type="ECO:0000256" key="5">
    <source>
        <dbReference type="ARBA" id="ARBA00022984"/>
    </source>
</evidence>
<keyword evidence="5" id="KW-0573">Peptidoglycan synthesis</keyword>
<evidence type="ECO:0000256" key="3">
    <source>
        <dbReference type="ARBA" id="ARBA00022679"/>
    </source>
</evidence>
<keyword evidence="4" id="KW-0133">Cell shape</keyword>
<evidence type="ECO:0000256" key="2">
    <source>
        <dbReference type="ARBA" id="ARBA00005992"/>
    </source>
</evidence>
<dbReference type="InterPro" id="IPR038063">
    <property type="entry name" value="Transpep_catalytic_dom"/>
</dbReference>
<keyword evidence="3" id="KW-0808">Transferase</keyword>
<dbReference type="InterPro" id="IPR045380">
    <property type="entry name" value="LD_TPept_scaffold_dom"/>
</dbReference>
<dbReference type="AlphaFoldDB" id="A0A1G7TZ10"/>
<dbReference type="PANTHER" id="PTHR41533">
    <property type="entry name" value="L,D-TRANSPEPTIDASE HI_1667-RELATED"/>
    <property type="match status" value="1"/>
</dbReference>
<dbReference type="PANTHER" id="PTHR41533:SF2">
    <property type="entry name" value="BLR7131 PROTEIN"/>
    <property type="match status" value="1"/>
</dbReference>
<keyword evidence="6" id="KW-0961">Cell wall biogenesis/degradation</keyword>
<dbReference type="GO" id="GO:0004180">
    <property type="term" value="F:carboxypeptidase activity"/>
    <property type="evidence" value="ECO:0007669"/>
    <property type="project" value="UniProtKB-ARBA"/>
</dbReference>
<accession>A0A1G7TZ10</accession>
<organism evidence="10 11">
    <name type="scientific">Mucilaginibacter gossypii</name>
    <dbReference type="NCBI Taxonomy" id="551996"/>
    <lineage>
        <taxon>Bacteria</taxon>
        <taxon>Pseudomonadati</taxon>
        <taxon>Bacteroidota</taxon>
        <taxon>Sphingobacteriia</taxon>
        <taxon>Sphingobacteriales</taxon>
        <taxon>Sphingobacteriaceae</taxon>
        <taxon>Mucilaginibacter</taxon>
    </lineage>
</organism>
<dbReference type="InterPro" id="IPR005490">
    <property type="entry name" value="LD_TPept_cat_dom"/>
</dbReference>
<evidence type="ECO:0000256" key="4">
    <source>
        <dbReference type="ARBA" id="ARBA00022960"/>
    </source>
</evidence>
<dbReference type="Pfam" id="PF03734">
    <property type="entry name" value="YkuD"/>
    <property type="match status" value="1"/>
</dbReference>
<proteinExistence type="inferred from homology"/>
<evidence type="ECO:0000256" key="1">
    <source>
        <dbReference type="ARBA" id="ARBA00004752"/>
    </source>
</evidence>
<dbReference type="STRING" id="551996.SAMN05192573_103293"/>
<dbReference type="GO" id="GO:0016740">
    <property type="term" value="F:transferase activity"/>
    <property type="evidence" value="ECO:0007669"/>
    <property type="project" value="UniProtKB-KW"/>
</dbReference>
<reference evidence="11" key="1">
    <citation type="submission" date="2016-10" db="EMBL/GenBank/DDBJ databases">
        <authorList>
            <person name="Varghese N."/>
            <person name="Submissions S."/>
        </authorList>
    </citation>
    <scope>NUCLEOTIDE SEQUENCE [LARGE SCALE GENOMIC DNA]</scope>
    <source>
        <strain evidence="11">Gh-67</strain>
    </source>
</reference>
<dbReference type="EMBL" id="FNCG01000003">
    <property type="protein sequence ID" value="SDG39730.1"/>
    <property type="molecule type" value="Genomic_DNA"/>
</dbReference>
<dbReference type="GO" id="GO:0071555">
    <property type="term" value="P:cell wall organization"/>
    <property type="evidence" value="ECO:0007669"/>
    <property type="project" value="UniProtKB-KW"/>
</dbReference>
<comment type="pathway">
    <text evidence="1">Cell wall biogenesis; peptidoglycan biosynthesis.</text>
</comment>
<dbReference type="SUPFAM" id="SSF141523">
    <property type="entry name" value="L,D-transpeptidase catalytic domain-like"/>
    <property type="match status" value="1"/>
</dbReference>
<feature type="domain" description="L,D-transpeptidase scaffold" evidence="9">
    <location>
        <begin position="50"/>
        <end position="194"/>
    </location>
</feature>
<dbReference type="Proteomes" id="UP000199705">
    <property type="component" value="Unassembled WGS sequence"/>
</dbReference>
<feature type="domain" description="L,D-TPase catalytic" evidence="8">
    <location>
        <begin position="233"/>
        <end position="393"/>
    </location>
</feature>
<evidence type="ECO:0000313" key="10">
    <source>
        <dbReference type="EMBL" id="SDG39730.1"/>
    </source>
</evidence>
<name>A0A1G7TZ10_9SPHI</name>
<keyword evidence="7" id="KW-0732">Signal</keyword>
<dbReference type="RefSeq" id="WP_091164161.1">
    <property type="nucleotide sequence ID" value="NZ_FNCG01000003.1"/>
</dbReference>
<dbReference type="UniPathway" id="UPA00219"/>
<dbReference type="Pfam" id="PF20142">
    <property type="entry name" value="Scaffold"/>
    <property type="match status" value="1"/>
</dbReference>
<protein>
    <submittedName>
        <fullName evidence="10">L,D-transpeptidase catalytic domain</fullName>
    </submittedName>
</protein>
<dbReference type="GO" id="GO:0009252">
    <property type="term" value="P:peptidoglycan biosynthetic process"/>
    <property type="evidence" value="ECO:0007669"/>
    <property type="project" value="UniProtKB-UniPathway"/>
</dbReference>
<evidence type="ECO:0000259" key="9">
    <source>
        <dbReference type="Pfam" id="PF20142"/>
    </source>
</evidence>
<dbReference type="InterPro" id="IPR052905">
    <property type="entry name" value="LD-transpeptidase_YkuD-like"/>
</dbReference>
<evidence type="ECO:0000256" key="6">
    <source>
        <dbReference type="ARBA" id="ARBA00023316"/>
    </source>
</evidence>
<evidence type="ECO:0000313" key="11">
    <source>
        <dbReference type="Proteomes" id="UP000199705"/>
    </source>
</evidence>
<feature type="signal peptide" evidence="7">
    <location>
        <begin position="1"/>
        <end position="21"/>
    </location>
</feature>
<dbReference type="GO" id="GO:0008360">
    <property type="term" value="P:regulation of cell shape"/>
    <property type="evidence" value="ECO:0007669"/>
    <property type="project" value="UniProtKB-KW"/>
</dbReference>
<evidence type="ECO:0000259" key="8">
    <source>
        <dbReference type="Pfam" id="PF03734"/>
    </source>
</evidence>
<feature type="chain" id="PRO_5011574603" evidence="7">
    <location>
        <begin position="22"/>
        <end position="470"/>
    </location>
</feature>
<keyword evidence="11" id="KW-1185">Reference proteome</keyword>
<sequence>MKKSVLLLFTFSSFFLVNVFAQEKKGITNYAINEQLKSAATSQQLHYPQSVTRFYRQNNYLPVWTNPESRQNTGNAMVLLDCVLQYGLSHDDFHPKELQFDMLRDILENPGSVSDSLKAQFDVLLTDAVITMLNYLHYGKLNPDYGSDRVDHGMDVPFHAEAKLQDIIHSPEFAKDVLEVQPNAKLYTAFQEMLHIIRGQAPDDCYGTPGNDVMKIAVNMERIRWANVDDGEKYIQINIPTYELTFHLPDTLVVFKAIVGTPQTPSPTLQSQITYFTSFPDWLVPDRIFIRDILPKAIADSLFLDRLQISIYNKAGQLTDITNAQLKSILASPQGYYAKQAPGCDNTLGSLVFHFQNVYNIYLNQIADQKLFEKDKRDLSNGCIWLDNAAGLAALLLKHDASDQGDKLFKILKKSKTHNFVLNKPVPIKITYLTCDIKKGELIRFEDIYNMDTSLELAIYGKLQRNTSIR</sequence>
<gene>
    <name evidence="10" type="ORF">SAMN05192573_103293</name>
</gene>
<comment type="similarity">
    <text evidence="2">Belongs to the YkuD family.</text>
</comment>
<dbReference type="CDD" id="cd16913">
    <property type="entry name" value="YkuD_like"/>
    <property type="match status" value="1"/>
</dbReference>